<evidence type="ECO:0000256" key="1">
    <source>
        <dbReference type="ARBA" id="ARBA00004418"/>
    </source>
</evidence>
<dbReference type="EMBL" id="JAOVZQ010000001">
    <property type="protein sequence ID" value="MCY0093755.1"/>
    <property type="molecule type" value="Genomic_DNA"/>
</dbReference>
<dbReference type="RefSeq" id="WP_267611703.1">
    <property type="nucleotide sequence ID" value="NZ_JAOVZQ010000001.1"/>
</dbReference>
<dbReference type="InterPro" id="IPR006311">
    <property type="entry name" value="TAT_signal"/>
</dbReference>
<dbReference type="PROSITE" id="PS51318">
    <property type="entry name" value="TAT"/>
    <property type="match status" value="1"/>
</dbReference>
<comment type="similarity">
    <text evidence="2">Belongs to the bacterial solute-binding protein 5 family.</text>
</comment>
<evidence type="ECO:0000313" key="4">
    <source>
        <dbReference type="EMBL" id="MCY0093755.1"/>
    </source>
</evidence>
<feature type="domain" description="Solute-binding protein family 5" evidence="3">
    <location>
        <begin position="91"/>
        <end position="449"/>
    </location>
</feature>
<dbReference type="Gene3D" id="3.40.190.10">
    <property type="entry name" value="Periplasmic binding protein-like II"/>
    <property type="match status" value="1"/>
</dbReference>
<dbReference type="PANTHER" id="PTHR30290">
    <property type="entry name" value="PERIPLASMIC BINDING COMPONENT OF ABC TRANSPORTER"/>
    <property type="match status" value="1"/>
</dbReference>
<name>A0ABT3YCZ2_9HYPH</name>
<organism evidence="4 5">
    <name type="scientific">Hoeflea ulvae</name>
    <dbReference type="NCBI Taxonomy" id="2983764"/>
    <lineage>
        <taxon>Bacteria</taxon>
        <taxon>Pseudomonadati</taxon>
        <taxon>Pseudomonadota</taxon>
        <taxon>Alphaproteobacteria</taxon>
        <taxon>Hyphomicrobiales</taxon>
        <taxon>Rhizobiaceae</taxon>
        <taxon>Hoeflea</taxon>
    </lineage>
</organism>
<accession>A0ABT3YCZ2</accession>
<comment type="subcellular location">
    <subcellularLocation>
        <location evidence="1">Periplasm</location>
    </subcellularLocation>
</comment>
<reference evidence="4" key="1">
    <citation type="submission" date="2022-10" db="EMBL/GenBank/DDBJ databases">
        <title>Hoeflea sp. J2-29, isolated from marine algae.</title>
        <authorList>
            <person name="Kristyanto S."/>
            <person name="Kim J.M."/>
            <person name="Jeon C.O."/>
        </authorList>
    </citation>
    <scope>NUCLEOTIDE SEQUENCE</scope>
    <source>
        <strain evidence="4">J2-29</strain>
    </source>
</reference>
<dbReference type="InterPro" id="IPR000914">
    <property type="entry name" value="SBP_5_dom"/>
</dbReference>
<comment type="caution">
    <text evidence="4">The sequence shown here is derived from an EMBL/GenBank/DDBJ whole genome shotgun (WGS) entry which is preliminary data.</text>
</comment>
<evidence type="ECO:0000313" key="5">
    <source>
        <dbReference type="Proteomes" id="UP001081283"/>
    </source>
</evidence>
<protein>
    <submittedName>
        <fullName evidence="4">ABC transporter substrate-binding protein</fullName>
    </submittedName>
</protein>
<proteinExistence type="inferred from homology"/>
<keyword evidence="5" id="KW-1185">Reference proteome</keyword>
<dbReference type="Pfam" id="PF00496">
    <property type="entry name" value="SBP_bac_5"/>
    <property type="match status" value="1"/>
</dbReference>
<dbReference type="Gene3D" id="3.10.105.10">
    <property type="entry name" value="Dipeptide-binding Protein, Domain 3"/>
    <property type="match status" value="1"/>
</dbReference>
<dbReference type="InterPro" id="IPR039424">
    <property type="entry name" value="SBP_5"/>
</dbReference>
<dbReference type="PIRSF" id="PIRSF002741">
    <property type="entry name" value="MppA"/>
    <property type="match status" value="1"/>
</dbReference>
<evidence type="ECO:0000259" key="3">
    <source>
        <dbReference type="Pfam" id="PF00496"/>
    </source>
</evidence>
<dbReference type="Proteomes" id="UP001081283">
    <property type="component" value="Unassembled WGS sequence"/>
</dbReference>
<sequence>MTKPTHSTTNGLSRREVLAYGIGGLIATASMSLPTSALAQQANTLRIGLNARDIGVLHPHVATGGNDVPVIASIFSGLVRYEPTRVNITAIQPDLAESWEMSDDFAVHTFHLRKGVQWHKGYGEVTSADVAYSLANVRDSEQSTFRPLYSNMGEIETPDDYTVVIHLNEPDPTFVTAMANWQGGFVICRKAVEEMGDLYRTEPVGSGPFQFERYTPQDNISLTAHKDYYAGAPALERVVYSYVPDETSRRFAFVQQELDIIQGASNEDWLTEVVNSTPGNPKVDLLGPARSVNLHMKATVEPLGNPLVRQAIAHAINRDDFEQFFGPVFKGTNSSIPPSYFGGLKTADIPDELKYGFDPEKSKALLAEAGFPDGFEISTVCSERGDYLALAQIVQERLSKVGIALKLDILDHGSWVAAIIKEKRGSLVWSISSRYPSAEYLMREFFLCDARVSQPSGVQGFAEYCNPDFDVAYQAAIASGDPDVRLEEFAKAQMIALKDLPVVPLGTMSTPVLRQGYVNLGYEIAEGDDVTSLPYLYQLSPATSV</sequence>
<dbReference type="InterPro" id="IPR030678">
    <property type="entry name" value="Peptide/Ni-bd"/>
</dbReference>
<evidence type="ECO:0000256" key="2">
    <source>
        <dbReference type="ARBA" id="ARBA00005695"/>
    </source>
</evidence>
<dbReference type="SUPFAM" id="SSF53850">
    <property type="entry name" value="Periplasmic binding protein-like II"/>
    <property type="match status" value="1"/>
</dbReference>
<gene>
    <name evidence="4" type="ORF">OEG82_06945</name>
</gene>